<dbReference type="Gene3D" id="3.30.830.10">
    <property type="entry name" value="Metalloenzyme, LuxS/M16 peptidase-like"/>
    <property type="match status" value="4"/>
</dbReference>
<comment type="similarity">
    <text evidence="1">Belongs to the peptidase M16 family.</text>
</comment>
<dbReference type="InterPro" id="IPR050626">
    <property type="entry name" value="Peptidase_M16"/>
</dbReference>
<evidence type="ECO:0000313" key="11">
    <source>
        <dbReference type="Proteomes" id="UP001465976"/>
    </source>
</evidence>
<proteinExistence type="inferred from homology"/>
<protein>
    <submittedName>
        <fullName evidence="10">Metalloprotease</fullName>
        <ecNumber evidence="10">3.4.24.56</ecNumber>
    </submittedName>
</protein>
<dbReference type="PANTHER" id="PTHR43690">
    <property type="entry name" value="NARDILYSIN"/>
    <property type="match status" value="1"/>
</dbReference>
<dbReference type="Pfam" id="PF00675">
    <property type="entry name" value="Peptidase_M16"/>
    <property type="match status" value="1"/>
</dbReference>
<dbReference type="EC" id="3.4.24.56" evidence="10"/>
<evidence type="ECO:0000256" key="3">
    <source>
        <dbReference type="ARBA" id="ARBA00022723"/>
    </source>
</evidence>
<feature type="domain" description="Peptidase M16 C-terminal" evidence="8">
    <location>
        <begin position="229"/>
        <end position="375"/>
    </location>
</feature>
<gene>
    <name evidence="10" type="primary">STE23_1</name>
    <name evidence="10" type="ORF">V5O48_006768</name>
</gene>
<keyword evidence="11" id="KW-1185">Reference proteome</keyword>
<dbReference type="Pfam" id="PF16187">
    <property type="entry name" value="Peptidase_M16_M"/>
    <property type="match status" value="1"/>
</dbReference>
<evidence type="ECO:0000259" key="8">
    <source>
        <dbReference type="Pfam" id="PF05193"/>
    </source>
</evidence>
<evidence type="ECO:0000259" key="9">
    <source>
        <dbReference type="Pfam" id="PF16187"/>
    </source>
</evidence>
<dbReference type="InterPro" id="IPR032632">
    <property type="entry name" value="Peptidase_M16_M"/>
</dbReference>
<evidence type="ECO:0000256" key="1">
    <source>
        <dbReference type="ARBA" id="ARBA00007261"/>
    </source>
</evidence>
<keyword evidence="3" id="KW-0479">Metal-binding</keyword>
<evidence type="ECO:0000259" key="7">
    <source>
        <dbReference type="Pfam" id="PF00675"/>
    </source>
</evidence>
<reference evidence="10 11" key="1">
    <citation type="submission" date="2024-02" db="EMBL/GenBank/DDBJ databases">
        <title>A draft genome for the cacao thread blight pathogen Marasmius crinis-equi.</title>
        <authorList>
            <person name="Cohen S.P."/>
            <person name="Baruah I.K."/>
            <person name="Amoako-Attah I."/>
            <person name="Bukari Y."/>
            <person name="Meinhardt L.W."/>
            <person name="Bailey B.A."/>
        </authorList>
    </citation>
    <scope>NUCLEOTIDE SEQUENCE [LARGE SCALE GENOMIC DNA]</scope>
    <source>
        <strain evidence="10 11">GH-76</strain>
    </source>
</reference>
<feature type="domain" description="Peptidase M16 N-terminal" evidence="7">
    <location>
        <begin position="53"/>
        <end position="169"/>
    </location>
</feature>
<keyword evidence="6 10" id="KW-0482">Metalloprotease</keyword>
<dbReference type="InterPro" id="IPR007863">
    <property type="entry name" value="Peptidase_M16_C"/>
</dbReference>
<sequence>MTEAEPPAEWQRVVSKHEGIPSYDVFTLPIEKPETDEREYRVIKLRNGLKATLVHDARATKAAATLNVAVGHLADPDDIPSLTLLCYRLLYLGTKEFPKETDFIDNQGEFDAETDGSNTTYHCSVASAQLSEALSRFSALFHCPLFPIERVKQQLKAMINERADQPLDATLRVLTVLKHLSKNGHVLRQPKAENALEKVRKLANNPGASADELCEDPAVLQEIRRRLVGWWEREYCSSRMDLCVVGKDTLDELAEFVVARFAPIRKRNVDPLPTIKDHPIGPEEIGQLVMIQAGADIPQLQMTFALDSQMGLWRHKPGLLFSLIVEQKRHGSLHSYLESQHWITALRCAPRSVARGIDTLELTVDLTDEGFLKFRSVILAISDFFSFLRSKSPLDAYHQRDCATLMSNGFRFSDYHPPQAHAQFIAESMQRPYPPELLLAAPRSNWEWGDEYKAQNGDVIGDGEEGKFQSYVKMATLENARVILSAKKEDFDRLDAVVGFGKEDRTWEAEPVRNTQFRKHKFDDEFIAEASRMREYDEFSLPGPNEFLPTKFYRDKQVLDAKPEKVNENALLTVWRMRTDVLKTAVIVNIRSPAASGTLRKVVLNMFFGKIVQDALVGTAYSAFLAGHQYTILPTSNGVTFSFYGYIDKLPLLIERVLDGTRNLTVDEKKLEETTQLMRAVTLSRLLRPPRALSDEFLLYLMAESDWTVQEIAREVDVPITPQEILDFRNDLVSHARILMFVHGNAPDDEITKVADVVEKGFGSAEQTFTNLESKSLLLPPGCNFIRTEKVINPDERQSALTYYLQLGPITDRHKDATALVLSRLLYMSLANALAEVGHEVRCELLNMHGKGQQGIIISVQSDRTPDILELYLESILSDVRGFLDMLEDESIRDLKQASKGGWDTVPKNPADASTLYDLHLLNGTLDYDFGKFSEEALKKVGISDVRMLFMGCVHPASKIRSKLSIHTVSQNPIPIKRVSDDAAAAFKAVLEQQAEKLNLNVSETWKEAHDTLGPNPTFSQFHRFWASVLNEDKDEYEVILNLIPTLIERHPAVGNEGPQKIQGATYIEKVDEFKHVLYDEVEHDSPQFRLNTNAQAIQEE</sequence>
<feature type="domain" description="Peptidase M16 C-terminal" evidence="8">
    <location>
        <begin position="720"/>
        <end position="876"/>
    </location>
</feature>
<comment type="caution">
    <text evidence="10">The sequence shown here is derived from an EMBL/GenBank/DDBJ whole genome shotgun (WGS) entry which is preliminary data.</text>
</comment>
<name>A0ABR3FIK4_9AGAR</name>
<dbReference type="SUPFAM" id="SSF63411">
    <property type="entry name" value="LuxS/MPP-like metallohydrolase"/>
    <property type="match status" value="4"/>
</dbReference>
<evidence type="ECO:0000313" key="10">
    <source>
        <dbReference type="EMBL" id="KAL0575207.1"/>
    </source>
</evidence>
<dbReference type="PANTHER" id="PTHR43690:SF18">
    <property type="entry name" value="INSULIN-DEGRADING ENZYME-RELATED"/>
    <property type="match status" value="1"/>
</dbReference>
<evidence type="ECO:0000256" key="6">
    <source>
        <dbReference type="ARBA" id="ARBA00023049"/>
    </source>
</evidence>
<organism evidence="10 11">
    <name type="scientific">Marasmius crinis-equi</name>
    <dbReference type="NCBI Taxonomy" id="585013"/>
    <lineage>
        <taxon>Eukaryota</taxon>
        <taxon>Fungi</taxon>
        <taxon>Dikarya</taxon>
        <taxon>Basidiomycota</taxon>
        <taxon>Agaricomycotina</taxon>
        <taxon>Agaricomycetes</taxon>
        <taxon>Agaricomycetidae</taxon>
        <taxon>Agaricales</taxon>
        <taxon>Marasmiineae</taxon>
        <taxon>Marasmiaceae</taxon>
        <taxon>Marasmius</taxon>
    </lineage>
</organism>
<keyword evidence="5" id="KW-0862">Zinc</keyword>
<evidence type="ECO:0000256" key="5">
    <source>
        <dbReference type="ARBA" id="ARBA00022833"/>
    </source>
</evidence>
<keyword evidence="2" id="KW-0645">Protease</keyword>
<dbReference type="Pfam" id="PF05193">
    <property type="entry name" value="Peptidase_M16_C"/>
    <property type="match status" value="2"/>
</dbReference>
<dbReference type="Proteomes" id="UP001465976">
    <property type="component" value="Unassembled WGS sequence"/>
</dbReference>
<dbReference type="InterPro" id="IPR011765">
    <property type="entry name" value="Pept_M16_N"/>
</dbReference>
<dbReference type="EMBL" id="JBAHYK010000326">
    <property type="protein sequence ID" value="KAL0575207.1"/>
    <property type="molecule type" value="Genomic_DNA"/>
</dbReference>
<feature type="domain" description="Peptidase M16 middle/third" evidence="9">
    <location>
        <begin position="410"/>
        <end position="714"/>
    </location>
</feature>
<evidence type="ECO:0000256" key="4">
    <source>
        <dbReference type="ARBA" id="ARBA00022801"/>
    </source>
</evidence>
<dbReference type="GO" id="GO:0004222">
    <property type="term" value="F:metalloendopeptidase activity"/>
    <property type="evidence" value="ECO:0007669"/>
    <property type="project" value="UniProtKB-EC"/>
</dbReference>
<evidence type="ECO:0000256" key="2">
    <source>
        <dbReference type="ARBA" id="ARBA00022670"/>
    </source>
</evidence>
<dbReference type="InterPro" id="IPR011249">
    <property type="entry name" value="Metalloenz_LuxS/M16"/>
</dbReference>
<accession>A0ABR3FIK4</accession>
<keyword evidence="4 10" id="KW-0378">Hydrolase</keyword>